<organism evidence="1">
    <name type="scientific">candidate division WOR-3 bacterium</name>
    <dbReference type="NCBI Taxonomy" id="2052148"/>
    <lineage>
        <taxon>Bacteria</taxon>
        <taxon>Bacteria division WOR-3</taxon>
    </lineage>
</organism>
<gene>
    <name evidence="1" type="ORF">ENV79_03365</name>
</gene>
<dbReference type="AlphaFoldDB" id="A0A7V5Y004"/>
<accession>A0A7V5Y004</accession>
<evidence type="ECO:0000313" key="1">
    <source>
        <dbReference type="EMBL" id="HHR48664.1"/>
    </source>
</evidence>
<proteinExistence type="predicted"/>
<reference evidence="1" key="1">
    <citation type="journal article" date="2020" name="mSystems">
        <title>Genome- and Community-Level Interaction Insights into Carbon Utilization and Element Cycling Functions of Hydrothermarchaeota in Hydrothermal Sediment.</title>
        <authorList>
            <person name="Zhou Z."/>
            <person name="Liu Y."/>
            <person name="Xu W."/>
            <person name="Pan J."/>
            <person name="Luo Z.H."/>
            <person name="Li M."/>
        </authorList>
    </citation>
    <scope>NUCLEOTIDE SEQUENCE [LARGE SCALE GENOMIC DNA]</scope>
    <source>
        <strain evidence="1">SpSt-791</strain>
    </source>
</reference>
<comment type="caution">
    <text evidence="1">The sequence shown here is derived from an EMBL/GenBank/DDBJ whole genome shotgun (WGS) entry which is preliminary data.</text>
</comment>
<name>A0A7V5Y004_UNCW3</name>
<protein>
    <submittedName>
        <fullName evidence="1">Uncharacterized protein</fullName>
    </submittedName>
</protein>
<dbReference type="EMBL" id="DTHS01000022">
    <property type="protein sequence ID" value="HHR48664.1"/>
    <property type="molecule type" value="Genomic_DNA"/>
</dbReference>
<sequence>MRIAFILFLIFLLFSLYLLFDKYLFLSEKEKIDKIIEKARSACEREDLNQISQLIAKDYYDNFGHDYYQLLKTLKNVFNLYDEIRIYLLAKKITLKDSMAICSLRVRAIGLAKDTKEYEVFYKELITLYLKNRKIYYAE</sequence>